<name>A0A1F7J9P8_9BACT</name>
<organism evidence="2 3">
    <name type="scientific">Candidatus Roizmanbacteria bacterium RIFCSPLOWO2_01_FULL_41_22</name>
    <dbReference type="NCBI Taxonomy" id="1802067"/>
    <lineage>
        <taxon>Bacteria</taxon>
        <taxon>Candidatus Roizmaniibacteriota</taxon>
    </lineage>
</organism>
<gene>
    <name evidence="2" type="ORF">A2966_01695</name>
</gene>
<feature type="transmembrane region" description="Helical" evidence="1">
    <location>
        <begin position="190"/>
        <end position="209"/>
    </location>
</feature>
<proteinExistence type="predicted"/>
<reference evidence="2 3" key="1">
    <citation type="journal article" date="2016" name="Nat. Commun.">
        <title>Thousands of microbial genomes shed light on interconnected biogeochemical processes in an aquifer system.</title>
        <authorList>
            <person name="Anantharaman K."/>
            <person name="Brown C.T."/>
            <person name="Hug L.A."/>
            <person name="Sharon I."/>
            <person name="Castelle C.J."/>
            <person name="Probst A.J."/>
            <person name="Thomas B.C."/>
            <person name="Singh A."/>
            <person name="Wilkins M.J."/>
            <person name="Karaoz U."/>
            <person name="Brodie E.L."/>
            <person name="Williams K.H."/>
            <person name="Hubbard S.S."/>
            <person name="Banfield J.F."/>
        </authorList>
    </citation>
    <scope>NUCLEOTIDE SEQUENCE [LARGE SCALE GENOMIC DNA]</scope>
</reference>
<protein>
    <recommendedName>
        <fullName evidence="4">DUF1189 domain-containing protein</fullName>
    </recommendedName>
</protein>
<feature type="transmembrane region" description="Helical" evidence="1">
    <location>
        <begin position="245"/>
        <end position="266"/>
    </location>
</feature>
<accession>A0A1F7J9P8</accession>
<dbReference type="Pfam" id="PF06691">
    <property type="entry name" value="DUF1189"/>
    <property type="match status" value="1"/>
</dbReference>
<dbReference type="STRING" id="1802067.A2966_01695"/>
<evidence type="ECO:0000313" key="3">
    <source>
        <dbReference type="Proteomes" id="UP000176480"/>
    </source>
</evidence>
<feature type="transmembrane region" description="Helical" evidence="1">
    <location>
        <begin position="38"/>
        <end position="60"/>
    </location>
</feature>
<dbReference type="InterPro" id="IPR009574">
    <property type="entry name" value="DUF1189"/>
</dbReference>
<keyword evidence="1" id="KW-1133">Transmembrane helix</keyword>
<keyword evidence="1" id="KW-0812">Transmembrane</keyword>
<keyword evidence="1" id="KW-0472">Membrane</keyword>
<dbReference type="EMBL" id="MGAR01000010">
    <property type="protein sequence ID" value="OGK52363.1"/>
    <property type="molecule type" value="Genomic_DNA"/>
</dbReference>
<dbReference type="AlphaFoldDB" id="A0A1F7J9P8"/>
<feature type="transmembrane region" description="Helical" evidence="1">
    <location>
        <begin position="272"/>
        <end position="290"/>
    </location>
</feature>
<sequence>MSISTKLKTFAYIFKKSLTDIYYYPDIIKTSVKFSLKYFYLFLFFILFVQSALFVVNLAVNLPKIPQFVSQIKERAKGLYPKELIITIKNGNLRTNVKEPYYIDLPELTQNNVPDQFEHLVAFDTKGRVDDFKKYHTLFLVTRNAVVYPDRQQQSMSTYRVSYFDEVKNFILDQTLYQNFINKLLPYLDYLQPLLVVFAVVGIFIFPVLGASFVMTGHLIYLLIMSVLLWLIAKVFKNHLSYKKVFQLSIHGLTLPIVVVFLLGLFTVTISGLIYTSGFLLWMVIILSKIPDQIKTIKEHS</sequence>
<comment type="caution">
    <text evidence="2">The sequence shown here is derived from an EMBL/GenBank/DDBJ whole genome shotgun (WGS) entry which is preliminary data.</text>
</comment>
<evidence type="ECO:0008006" key="4">
    <source>
        <dbReference type="Google" id="ProtNLM"/>
    </source>
</evidence>
<dbReference type="Proteomes" id="UP000176480">
    <property type="component" value="Unassembled WGS sequence"/>
</dbReference>
<feature type="transmembrane region" description="Helical" evidence="1">
    <location>
        <begin position="215"/>
        <end position="233"/>
    </location>
</feature>
<evidence type="ECO:0000256" key="1">
    <source>
        <dbReference type="SAM" id="Phobius"/>
    </source>
</evidence>
<evidence type="ECO:0000313" key="2">
    <source>
        <dbReference type="EMBL" id="OGK52363.1"/>
    </source>
</evidence>